<dbReference type="Proteomes" id="UP000243793">
    <property type="component" value="Chromosome"/>
</dbReference>
<dbReference type="PANTHER" id="PTHR11669:SF8">
    <property type="entry name" value="DNA POLYMERASE III SUBUNIT DELTA"/>
    <property type="match status" value="1"/>
</dbReference>
<evidence type="ECO:0000256" key="6">
    <source>
        <dbReference type="ARBA" id="ARBA00022932"/>
    </source>
</evidence>
<evidence type="ECO:0000259" key="8">
    <source>
        <dbReference type="Pfam" id="PF09115"/>
    </source>
</evidence>
<evidence type="ECO:0000256" key="2">
    <source>
        <dbReference type="ARBA" id="ARBA00014363"/>
    </source>
</evidence>
<dbReference type="GO" id="GO:0008408">
    <property type="term" value="F:3'-5' exonuclease activity"/>
    <property type="evidence" value="ECO:0007669"/>
    <property type="project" value="InterPro"/>
</dbReference>
<dbReference type="KEGG" id="ocm:CBP12_03635"/>
<dbReference type="GO" id="GO:0003677">
    <property type="term" value="F:DNA binding"/>
    <property type="evidence" value="ECO:0007669"/>
    <property type="project" value="InterPro"/>
</dbReference>
<dbReference type="Pfam" id="PF13177">
    <property type="entry name" value="DNA_pol3_delta2"/>
    <property type="match status" value="1"/>
</dbReference>
<accession>A0A1Y0CVI0</accession>
<feature type="domain" description="DNA polymerase III delta subunit C-terminal" evidence="8">
    <location>
        <begin position="211"/>
        <end position="323"/>
    </location>
</feature>
<reference evidence="10" key="1">
    <citation type="submission" date="2017-05" db="EMBL/GenBank/DDBJ databases">
        <authorList>
            <person name="Sung H."/>
        </authorList>
    </citation>
    <scope>NUCLEOTIDE SEQUENCE [LARGE SCALE GENOMIC DNA]</scope>
    <source>
        <strain evidence="10">AMac2203</strain>
    </source>
</reference>
<evidence type="ECO:0000313" key="10">
    <source>
        <dbReference type="Proteomes" id="UP000243793"/>
    </source>
</evidence>
<dbReference type="PANTHER" id="PTHR11669">
    <property type="entry name" value="REPLICATION FACTOR C / DNA POLYMERASE III GAMMA-TAU SUBUNIT"/>
    <property type="match status" value="1"/>
</dbReference>
<evidence type="ECO:0000256" key="5">
    <source>
        <dbReference type="ARBA" id="ARBA00022705"/>
    </source>
</evidence>
<dbReference type="NCBIfam" id="TIGR00678">
    <property type="entry name" value="holB"/>
    <property type="match status" value="1"/>
</dbReference>
<dbReference type="EMBL" id="CP021376">
    <property type="protein sequence ID" value="ART79350.1"/>
    <property type="molecule type" value="Genomic_DNA"/>
</dbReference>
<protein>
    <recommendedName>
        <fullName evidence="2">DNA polymerase III subunit delta'</fullName>
        <ecNumber evidence="1">2.7.7.7</ecNumber>
    </recommendedName>
</protein>
<dbReference type="InterPro" id="IPR050238">
    <property type="entry name" value="DNA_Rep/Repair_Clamp_Loader"/>
</dbReference>
<name>A0A1Y0CVI0_9GAMM</name>
<evidence type="ECO:0000256" key="1">
    <source>
        <dbReference type="ARBA" id="ARBA00012417"/>
    </source>
</evidence>
<dbReference type="Pfam" id="PF09115">
    <property type="entry name" value="DNApol3-delta_C"/>
    <property type="match status" value="1"/>
</dbReference>
<evidence type="ECO:0000313" key="9">
    <source>
        <dbReference type="EMBL" id="ART79350.1"/>
    </source>
</evidence>
<proteinExistence type="predicted"/>
<dbReference type="EC" id="2.7.7.7" evidence="1"/>
<evidence type="ECO:0000256" key="3">
    <source>
        <dbReference type="ARBA" id="ARBA00022679"/>
    </source>
</evidence>
<keyword evidence="4" id="KW-0548">Nucleotidyltransferase</keyword>
<dbReference type="GO" id="GO:0009360">
    <property type="term" value="C:DNA polymerase III complex"/>
    <property type="evidence" value="ECO:0007669"/>
    <property type="project" value="InterPro"/>
</dbReference>
<sequence length="325" mass="35471">MYPWLSELTAQMMPLVAQQQLAHALLIKGAAGLGKVQFATLLAQGLLCQTTENNASKTLPCGDCHSCLLFQAGTHSDLHRVSSETRSIGVDSIRQLCAVLNERPRLGRAKVALIIDAEKMTEAAANALLKTLEEPNGQATLILISAKPEYLLPTITSRCQQWLVPLPDTEQALDWLGSQDLPAESQASWRGALSVNQGSPLATLAYLKAGRDAARHQLLRDFSQLRTQPEMLAPLHSALTAEPLSRIWLQLLLQDALQGALGLPTQGVRLVDNRDLSQALSQLGPLKLSQAISQLMALTAQAQHEVGRPINSSLQWQLWLNNWLN</sequence>
<keyword evidence="6" id="KW-0239">DNA-directed DNA polymerase</keyword>
<evidence type="ECO:0000256" key="4">
    <source>
        <dbReference type="ARBA" id="ARBA00022695"/>
    </source>
</evidence>
<dbReference type="InterPro" id="IPR004622">
    <property type="entry name" value="DNA_pol_HolB"/>
</dbReference>
<dbReference type="InterPro" id="IPR027417">
    <property type="entry name" value="P-loop_NTPase"/>
</dbReference>
<keyword evidence="5" id="KW-0235">DNA replication</keyword>
<dbReference type="AlphaFoldDB" id="A0A1Y0CVI0"/>
<keyword evidence="10" id="KW-1185">Reference proteome</keyword>
<dbReference type="SUPFAM" id="SSF52540">
    <property type="entry name" value="P-loop containing nucleoside triphosphate hydrolases"/>
    <property type="match status" value="1"/>
</dbReference>
<dbReference type="InterPro" id="IPR015199">
    <property type="entry name" value="DNA_pol_III_delta_C"/>
</dbReference>
<gene>
    <name evidence="9" type="ORF">CBP12_03635</name>
</gene>
<dbReference type="GO" id="GO:0003887">
    <property type="term" value="F:DNA-directed DNA polymerase activity"/>
    <property type="evidence" value="ECO:0007669"/>
    <property type="project" value="UniProtKB-KW"/>
</dbReference>
<dbReference type="Gene3D" id="3.40.50.300">
    <property type="entry name" value="P-loop containing nucleotide triphosphate hydrolases"/>
    <property type="match status" value="1"/>
</dbReference>
<comment type="catalytic activity">
    <reaction evidence="7">
        <text>DNA(n) + a 2'-deoxyribonucleoside 5'-triphosphate = DNA(n+1) + diphosphate</text>
        <dbReference type="Rhea" id="RHEA:22508"/>
        <dbReference type="Rhea" id="RHEA-COMP:17339"/>
        <dbReference type="Rhea" id="RHEA-COMP:17340"/>
        <dbReference type="ChEBI" id="CHEBI:33019"/>
        <dbReference type="ChEBI" id="CHEBI:61560"/>
        <dbReference type="ChEBI" id="CHEBI:173112"/>
        <dbReference type="EC" id="2.7.7.7"/>
    </reaction>
</comment>
<dbReference type="GO" id="GO:0006261">
    <property type="term" value="P:DNA-templated DNA replication"/>
    <property type="evidence" value="ECO:0007669"/>
    <property type="project" value="TreeGrafter"/>
</dbReference>
<dbReference type="RefSeq" id="WP_232455139.1">
    <property type="nucleotide sequence ID" value="NZ_CP021376.1"/>
</dbReference>
<keyword evidence="3" id="KW-0808">Transferase</keyword>
<evidence type="ECO:0000256" key="7">
    <source>
        <dbReference type="ARBA" id="ARBA00049244"/>
    </source>
</evidence>
<organism evidence="9 10">
    <name type="scientific">Oceanisphaera avium</name>
    <dbReference type="NCBI Taxonomy" id="1903694"/>
    <lineage>
        <taxon>Bacteria</taxon>
        <taxon>Pseudomonadati</taxon>
        <taxon>Pseudomonadota</taxon>
        <taxon>Gammaproteobacteria</taxon>
        <taxon>Aeromonadales</taxon>
        <taxon>Aeromonadaceae</taxon>
        <taxon>Oceanisphaera</taxon>
    </lineage>
</organism>